<dbReference type="EMBL" id="MN739538">
    <property type="protein sequence ID" value="QHT11782.1"/>
    <property type="molecule type" value="Genomic_DNA"/>
</dbReference>
<dbReference type="PRINTS" id="PR00853">
    <property type="entry name" value="XPGRADSUPER"/>
</dbReference>
<evidence type="ECO:0000313" key="3">
    <source>
        <dbReference type="EMBL" id="QHT11782.1"/>
    </source>
</evidence>
<dbReference type="AlphaFoldDB" id="A0A6C0D5Z5"/>
<evidence type="ECO:0000259" key="1">
    <source>
        <dbReference type="SMART" id="SM00484"/>
    </source>
</evidence>
<dbReference type="SUPFAM" id="SSF88723">
    <property type="entry name" value="PIN domain-like"/>
    <property type="match status" value="1"/>
</dbReference>
<dbReference type="InterPro" id="IPR006086">
    <property type="entry name" value="XPG-I_dom"/>
</dbReference>
<accession>A0A6C0D5Z5</accession>
<dbReference type="InterPro" id="IPR006085">
    <property type="entry name" value="XPG_DNA_repair_N"/>
</dbReference>
<feature type="domain" description="XPG N-terminal" evidence="2">
    <location>
        <begin position="1"/>
        <end position="93"/>
    </location>
</feature>
<dbReference type="Gene3D" id="3.40.50.1010">
    <property type="entry name" value="5'-nuclease"/>
    <property type="match status" value="1"/>
</dbReference>
<dbReference type="InterPro" id="IPR029060">
    <property type="entry name" value="PIN-like_dom_sf"/>
</dbReference>
<sequence length="317" mass="37235">MGIKYLNKFLLEKCKKTSIRKIHFSELSEKTIVIDTSIYLYKFAAEDALLENFYLLISLFRKYNITPVFIFDGRPPIEKRQLLIQRRIEKREAEEKYTELQKKLESTGIFDDLLLKELDYLKKQSTMITYDNIQDVKDLMTAYGVTYICAEGEADNLCVQIANTKAWGCMSDDMDMFVYGCPRVFRTLNMTTHSLLYYDTESILKDLNMDIGAFREIAVLSGTDYSTMKTSSTTVSLHATYTYYTKYKKSGTTQPFYEWLVQHTNYIDKMDCDNLYKIINMFVLKHQTFDEFCNKTIDMELLKTTMKKEGFLFLDAR</sequence>
<dbReference type="SMART" id="SM00484">
    <property type="entry name" value="XPGI"/>
    <property type="match status" value="1"/>
</dbReference>
<dbReference type="PANTHER" id="PTHR11081:SF59">
    <property type="entry name" value="FI23547P1"/>
    <property type="match status" value="1"/>
</dbReference>
<feature type="domain" description="XPG-I" evidence="1">
    <location>
        <begin position="141"/>
        <end position="209"/>
    </location>
</feature>
<dbReference type="PANTHER" id="PTHR11081">
    <property type="entry name" value="FLAP ENDONUCLEASE FAMILY MEMBER"/>
    <property type="match status" value="1"/>
</dbReference>
<protein>
    <recommendedName>
        <fullName evidence="4">XPG N-terminal domain-containing protein</fullName>
    </recommendedName>
</protein>
<evidence type="ECO:0008006" key="4">
    <source>
        <dbReference type="Google" id="ProtNLM"/>
    </source>
</evidence>
<dbReference type="SMART" id="SM00485">
    <property type="entry name" value="XPGN"/>
    <property type="match status" value="1"/>
</dbReference>
<reference evidence="3" key="1">
    <citation type="journal article" date="2020" name="Nature">
        <title>Giant virus diversity and host interactions through global metagenomics.</title>
        <authorList>
            <person name="Schulz F."/>
            <person name="Roux S."/>
            <person name="Paez-Espino D."/>
            <person name="Jungbluth S."/>
            <person name="Walsh D.A."/>
            <person name="Denef V.J."/>
            <person name="McMahon K.D."/>
            <person name="Konstantinidis K.T."/>
            <person name="Eloe-Fadrosh E.A."/>
            <person name="Kyrpides N.C."/>
            <person name="Woyke T."/>
        </authorList>
    </citation>
    <scope>NUCLEOTIDE SEQUENCE</scope>
    <source>
        <strain evidence="3">GVMAG-M-3300023174-124</strain>
    </source>
</reference>
<dbReference type="Pfam" id="PF00867">
    <property type="entry name" value="XPG_I"/>
    <property type="match status" value="1"/>
</dbReference>
<organism evidence="3">
    <name type="scientific">viral metagenome</name>
    <dbReference type="NCBI Taxonomy" id="1070528"/>
    <lineage>
        <taxon>unclassified sequences</taxon>
        <taxon>metagenomes</taxon>
        <taxon>organismal metagenomes</taxon>
    </lineage>
</organism>
<dbReference type="InterPro" id="IPR006084">
    <property type="entry name" value="XPG/Rad2"/>
</dbReference>
<name>A0A6C0D5Z5_9ZZZZ</name>
<evidence type="ECO:0000259" key="2">
    <source>
        <dbReference type="SMART" id="SM00485"/>
    </source>
</evidence>
<dbReference type="GO" id="GO:0017108">
    <property type="term" value="F:5'-flap endonuclease activity"/>
    <property type="evidence" value="ECO:0007669"/>
    <property type="project" value="TreeGrafter"/>
</dbReference>
<proteinExistence type="predicted"/>
<dbReference type="Pfam" id="PF00752">
    <property type="entry name" value="XPG_N"/>
    <property type="match status" value="1"/>
</dbReference>